<keyword evidence="1" id="KW-1133">Transmembrane helix</keyword>
<dbReference type="EMBL" id="BHZD01000001">
    <property type="protein sequence ID" value="GCD44139.1"/>
    <property type="molecule type" value="Genomic_DNA"/>
</dbReference>
<proteinExistence type="predicted"/>
<keyword evidence="1" id="KW-0472">Membrane</keyword>
<evidence type="ECO:0000256" key="1">
    <source>
        <dbReference type="SAM" id="Phobius"/>
    </source>
</evidence>
<sequence>MSPPRRYQFDNQLPVPRAGHGEVVYRPEPLPTADTGGPRVIVQHIHQAPPDRTVQRVALGAGAGAGAVAAGVCFGPLLATAAVSVATILVIGGLIVAVGVWGVVSVVRAVSPPAPGGKPAARR</sequence>
<accession>A0A401W488</accession>
<dbReference type="Pfam" id="PF19764">
    <property type="entry name" value="DUF6251"/>
    <property type="match status" value="1"/>
</dbReference>
<reference evidence="2 3" key="1">
    <citation type="submission" date="2018-11" db="EMBL/GenBank/DDBJ databases">
        <title>Whole genome sequence of Streptomyces paromomycinus NBRC 15454(T).</title>
        <authorList>
            <person name="Komaki H."/>
            <person name="Tamura T."/>
        </authorList>
    </citation>
    <scope>NUCLEOTIDE SEQUENCE [LARGE SCALE GENOMIC DNA]</scope>
    <source>
        <strain evidence="2 3">NBRC 15454</strain>
    </source>
</reference>
<protein>
    <submittedName>
        <fullName evidence="2">Uncharacterized protein</fullName>
    </submittedName>
</protein>
<dbReference type="RefSeq" id="WP_125055086.1">
    <property type="nucleotide sequence ID" value="NZ_BHZD01000001.1"/>
</dbReference>
<keyword evidence="3" id="KW-1185">Reference proteome</keyword>
<organism evidence="2 3">
    <name type="scientific">Streptomyces paromomycinus</name>
    <name type="common">Streptomyces rimosus subsp. paromomycinus</name>
    <dbReference type="NCBI Taxonomy" id="92743"/>
    <lineage>
        <taxon>Bacteria</taxon>
        <taxon>Bacillati</taxon>
        <taxon>Actinomycetota</taxon>
        <taxon>Actinomycetes</taxon>
        <taxon>Kitasatosporales</taxon>
        <taxon>Streptomycetaceae</taxon>
        <taxon>Streptomyces</taxon>
    </lineage>
</organism>
<dbReference type="InterPro" id="IPR046218">
    <property type="entry name" value="DUF6251"/>
</dbReference>
<evidence type="ECO:0000313" key="2">
    <source>
        <dbReference type="EMBL" id="GCD44139.1"/>
    </source>
</evidence>
<keyword evidence="1" id="KW-0812">Transmembrane</keyword>
<evidence type="ECO:0000313" key="3">
    <source>
        <dbReference type="Proteomes" id="UP000286746"/>
    </source>
</evidence>
<feature type="transmembrane region" description="Helical" evidence="1">
    <location>
        <begin position="57"/>
        <end position="79"/>
    </location>
</feature>
<dbReference type="AlphaFoldDB" id="A0A401W488"/>
<name>A0A401W488_STREY</name>
<comment type="caution">
    <text evidence="2">The sequence shown here is derived from an EMBL/GenBank/DDBJ whole genome shotgun (WGS) entry which is preliminary data.</text>
</comment>
<dbReference type="Proteomes" id="UP000286746">
    <property type="component" value="Unassembled WGS sequence"/>
</dbReference>
<feature type="transmembrane region" description="Helical" evidence="1">
    <location>
        <begin position="85"/>
        <end position="110"/>
    </location>
</feature>
<gene>
    <name evidence="2" type="ORF">GKJPGBOP_03830</name>
</gene>